<evidence type="ECO:0000256" key="7">
    <source>
        <dbReference type="SAM" id="MobiDB-lite"/>
    </source>
</evidence>
<dbReference type="AlphaFoldDB" id="A0AAD5XRI8"/>
<feature type="region of interest" description="Disordered" evidence="7">
    <location>
        <begin position="334"/>
        <end position="359"/>
    </location>
</feature>
<keyword evidence="11" id="KW-1185">Reference proteome</keyword>
<dbReference type="InterPro" id="IPR000276">
    <property type="entry name" value="GPCR_Rhodpsn"/>
</dbReference>
<dbReference type="Proteomes" id="UP001212152">
    <property type="component" value="Unassembled WGS sequence"/>
</dbReference>
<evidence type="ECO:0000256" key="6">
    <source>
        <dbReference type="ARBA" id="ARBA00023170"/>
    </source>
</evidence>
<feature type="transmembrane region" description="Helical" evidence="8">
    <location>
        <begin position="57"/>
        <end position="79"/>
    </location>
</feature>
<evidence type="ECO:0000313" key="11">
    <source>
        <dbReference type="Proteomes" id="UP001212152"/>
    </source>
</evidence>
<dbReference type="Pfam" id="PF00001">
    <property type="entry name" value="7tm_1"/>
    <property type="match status" value="1"/>
</dbReference>
<evidence type="ECO:0000256" key="1">
    <source>
        <dbReference type="ARBA" id="ARBA00004141"/>
    </source>
</evidence>
<keyword evidence="5 8" id="KW-0472">Membrane</keyword>
<dbReference type="SUPFAM" id="SSF81321">
    <property type="entry name" value="Family A G protein-coupled receptor-like"/>
    <property type="match status" value="1"/>
</dbReference>
<evidence type="ECO:0000313" key="10">
    <source>
        <dbReference type="EMBL" id="KAJ3176702.1"/>
    </source>
</evidence>
<organism evidence="10 11">
    <name type="scientific">Geranomyces variabilis</name>
    <dbReference type="NCBI Taxonomy" id="109894"/>
    <lineage>
        <taxon>Eukaryota</taxon>
        <taxon>Fungi</taxon>
        <taxon>Fungi incertae sedis</taxon>
        <taxon>Chytridiomycota</taxon>
        <taxon>Chytridiomycota incertae sedis</taxon>
        <taxon>Chytridiomycetes</taxon>
        <taxon>Spizellomycetales</taxon>
        <taxon>Powellomycetaceae</taxon>
        <taxon>Geranomyces</taxon>
    </lineage>
</organism>
<dbReference type="PROSITE" id="PS50262">
    <property type="entry name" value="G_PROTEIN_RECEP_F1_2"/>
    <property type="match status" value="1"/>
</dbReference>
<feature type="transmembrane region" description="Helical" evidence="8">
    <location>
        <begin position="20"/>
        <end position="45"/>
    </location>
</feature>
<feature type="transmembrane region" description="Helical" evidence="8">
    <location>
        <begin position="99"/>
        <end position="119"/>
    </location>
</feature>
<keyword evidence="4" id="KW-0297">G-protein coupled receptor</keyword>
<keyword evidence="3 8" id="KW-1133">Transmembrane helix</keyword>
<evidence type="ECO:0000259" key="9">
    <source>
        <dbReference type="PROSITE" id="PS50262"/>
    </source>
</evidence>
<feature type="domain" description="G-protein coupled receptors family 1 profile" evidence="9">
    <location>
        <begin position="36"/>
        <end position="298"/>
    </location>
</feature>
<protein>
    <recommendedName>
        <fullName evidence="9">G-protein coupled receptors family 1 profile domain-containing protein</fullName>
    </recommendedName>
</protein>
<evidence type="ECO:0000256" key="2">
    <source>
        <dbReference type="ARBA" id="ARBA00022692"/>
    </source>
</evidence>
<evidence type="ECO:0000256" key="8">
    <source>
        <dbReference type="SAM" id="Phobius"/>
    </source>
</evidence>
<feature type="transmembrane region" description="Helical" evidence="8">
    <location>
        <begin position="131"/>
        <end position="153"/>
    </location>
</feature>
<gene>
    <name evidence="10" type="ORF">HDU87_004841</name>
</gene>
<evidence type="ECO:0000256" key="3">
    <source>
        <dbReference type="ARBA" id="ARBA00022989"/>
    </source>
</evidence>
<dbReference type="EMBL" id="JADGJQ010000038">
    <property type="protein sequence ID" value="KAJ3176702.1"/>
    <property type="molecule type" value="Genomic_DNA"/>
</dbReference>
<dbReference type="GO" id="GO:0016020">
    <property type="term" value="C:membrane"/>
    <property type="evidence" value="ECO:0007669"/>
    <property type="project" value="UniProtKB-SubCell"/>
</dbReference>
<feature type="transmembrane region" description="Helical" evidence="8">
    <location>
        <begin position="283"/>
        <end position="302"/>
    </location>
</feature>
<keyword evidence="4" id="KW-0807">Transducer</keyword>
<comment type="caution">
    <text evidence="10">The sequence shown here is derived from an EMBL/GenBank/DDBJ whole genome shotgun (WGS) entry which is preliminary data.</text>
</comment>
<keyword evidence="2 8" id="KW-0812">Transmembrane</keyword>
<sequence length="372" mass="41867">MVVTSPNPDDGLAALDEAGMITGIVLCLLSGLTIVGTFFMIFVFCKNKSLHTNQNILILYLSCATFFLCVNRLVFTGGAVSKRAYQWGKIGCEIDGFNTMYFCHLCICTYAAMGVERYLTIVRQMTLKTWHFFTIVALNSLWALFSTTSTYWADRTHQHHVLQPSNTYCTLDWWTSTYFTHISALGTVFLSLIVFAAGYCGLVRHLRLHAREWRDTAGLWASEETFDEPNETIRWKKPRYCQLVAEKSMVLVMTFLANWLLYAYIMVHGLVTATPASSILDCIAVVLVFNNNLAIVVYTVLLDKRWRGAAWSTLGLHKAIDVEKNVIVGRKNRPTGRDARFDEDPDITASDLGGDHSAAPDIKAEHDVRSCL</sequence>
<reference evidence="10" key="1">
    <citation type="submission" date="2020-05" db="EMBL/GenBank/DDBJ databases">
        <title>Phylogenomic resolution of chytrid fungi.</title>
        <authorList>
            <person name="Stajich J.E."/>
            <person name="Amses K."/>
            <person name="Simmons R."/>
            <person name="Seto K."/>
            <person name="Myers J."/>
            <person name="Bonds A."/>
            <person name="Quandt C.A."/>
            <person name="Barry K."/>
            <person name="Liu P."/>
            <person name="Grigoriev I."/>
            <person name="Longcore J.E."/>
            <person name="James T.Y."/>
        </authorList>
    </citation>
    <scope>NUCLEOTIDE SEQUENCE</scope>
    <source>
        <strain evidence="10">JEL0379</strain>
    </source>
</reference>
<dbReference type="InterPro" id="IPR017452">
    <property type="entry name" value="GPCR_Rhodpsn_7TM"/>
</dbReference>
<accession>A0AAD5XRI8</accession>
<evidence type="ECO:0000256" key="4">
    <source>
        <dbReference type="ARBA" id="ARBA00023040"/>
    </source>
</evidence>
<dbReference type="PANTHER" id="PTHR24240">
    <property type="entry name" value="OPSIN"/>
    <property type="match status" value="1"/>
</dbReference>
<keyword evidence="6" id="KW-0675">Receptor</keyword>
<feature type="transmembrane region" description="Helical" evidence="8">
    <location>
        <begin position="249"/>
        <end position="271"/>
    </location>
</feature>
<feature type="transmembrane region" description="Helical" evidence="8">
    <location>
        <begin position="178"/>
        <end position="202"/>
    </location>
</feature>
<dbReference type="GO" id="GO:0004930">
    <property type="term" value="F:G protein-coupled receptor activity"/>
    <property type="evidence" value="ECO:0007669"/>
    <property type="project" value="UniProtKB-KW"/>
</dbReference>
<dbReference type="Gene3D" id="1.20.1070.10">
    <property type="entry name" value="Rhodopsin 7-helix transmembrane proteins"/>
    <property type="match status" value="1"/>
</dbReference>
<dbReference type="InterPro" id="IPR050125">
    <property type="entry name" value="GPCR_opsins"/>
</dbReference>
<comment type="subcellular location">
    <subcellularLocation>
        <location evidence="1">Membrane</location>
        <topology evidence="1">Multi-pass membrane protein</topology>
    </subcellularLocation>
</comment>
<evidence type="ECO:0000256" key="5">
    <source>
        <dbReference type="ARBA" id="ARBA00023136"/>
    </source>
</evidence>
<name>A0AAD5XRI8_9FUNG</name>
<proteinExistence type="predicted"/>